<comment type="caution">
    <text evidence="1">The sequence shown here is derived from an EMBL/GenBank/DDBJ whole genome shotgun (WGS) entry which is preliminary data.</text>
</comment>
<dbReference type="InParanoid" id="A0A2P5F1A2"/>
<dbReference type="AlphaFoldDB" id="A0A2P5F1A2"/>
<accession>A0A2P5F1A2</accession>
<dbReference type="OrthoDB" id="185373at2759"/>
<proteinExistence type="predicted"/>
<dbReference type="InterPro" id="IPR046960">
    <property type="entry name" value="PPR_At4g14850-like_plant"/>
</dbReference>
<dbReference type="GO" id="GO:0003723">
    <property type="term" value="F:RNA binding"/>
    <property type="evidence" value="ECO:0007669"/>
    <property type="project" value="InterPro"/>
</dbReference>
<reference evidence="2" key="1">
    <citation type="submission" date="2016-06" db="EMBL/GenBank/DDBJ databases">
        <title>Parallel loss of symbiosis genes in relatives of nitrogen-fixing non-legume Parasponia.</title>
        <authorList>
            <person name="Van Velzen R."/>
            <person name="Holmer R."/>
            <person name="Bu F."/>
            <person name="Rutten L."/>
            <person name="Van Zeijl A."/>
            <person name="Liu W."/>
            <person name="Santuari L."/>
            <person name="Cao Q."/>
            <person name="Sharma T."/>
            <person name="Shen D."/>
            <person name="Roswanjaya Y."/>
            <person name="Wardhani T."/>
            <person name="Kalhor M.S."/>
            <person name="Jansen J."/>
            <person name="Van den Hoogen J."/>
            <person name="Gungor B."/>
            <person name="Hartog M."/>
            <person name="Hontelez J."/>
            <person name="Verver J."/>
            <person name="Yang W.-C."/>
            <person name="Schijlen E."/>
            <person name="Repin R."/>
            <person name="Schilthuizen M."/>
            <person name="Schranz E."/>
            <person name="Heidstra R."/>
            <person name="Miyata K."/>
            <person name="Fedorova E."/>
            <person name="Kohlen W."/>
            <person name="Bisseling T."/>
            <person name="Smit S."/>
            <person name="Geurts R."/>
        </authorList>
    </citation>
    <scope>NUCLEOTIDE SEQUENCE [LARGE SCALE GENOMIC DNA]</scope>
    <source>
        <strain evidence="2">cv. RG33-2</strain>
    </source>
</reference>
<evidence type="ECO:0000313" key="1">
    <source>
        <dbReference type="EMBL" id="PON91549.1"/>
    </source>
</evidence>
<dbReference type="EMBL" id="JXTC01000073">
    <property type="protein sequence ID" value="PON91549.1"/>
    <property type="molecule type" value="Genomic_DNA"/>
</dbReference>
<evidence type="ECO:0008006" key="3">
    <source>
        <dbReference type="Google" id="ProtNLM"/>
    </source>
</evidence>
<keyword evidence="2" id="KW-1185">Reference proteome</keyword>
<gene>
    <name evidence="1" type="ORF">TorRG33x02_125880</name>
</gene>
<organism evidence="1 2">
    <name type="scientific">Trema orientale</name>
    <name type="common">Charcoal tree</name>
    <name type="synonym">Celtis orientalis</name>
    <dbReference type="NCBI Taxonomy" id="63057"/>
    <lineage>
        <taxon>Eukaryota</taxon>
        <taxon>Viridiplantae</taxon>
        <taxon>Streptophyta</taxon>
        <taxon>Embryophyta</taxon>
        <taxon>Tracheophyta</taxon>
        <taxon>Spermatophyta</taxon>
        <taxon>Magnoliopsida</taxon>
        <taxon>eudicotyledons</taxon>
        <taxon>Gunneridae</taxon>
        <taxon>Pentapetalae</taxon>
        <taxon>rosids</taxon>
        <taxon>fabids</taxon>
        <taxon>Rosales</taxon>
        <taxon>Cannabaceae</taxon>
        <taxon>Trema</taxon>
    </lineage>
</organism>
<sequence>MAFENVVLKQIRTDAPFRVFLGEDLTLSKFHGAKEISGAITSYMEFGQFNLAERLFLVMLMHKVASSTGLITSCSNNYHTEEWVPLFHQMIRSGVELIPSILSSILPEIPSQDFIYWYSMISGYAKLTASCEVPNLFNEIISQGTKPDWFNCGEALST</sequence>
<name>A0A2P5F1A2_TREOI</name>
<evidence type="ECO:0000313" key="2">
    <source>
        <dbReference type="Proteomes" id="UP000237000"/>
    </source>
</evidence>
<dbReference type="Gene3D" id="1.25.40.10">
    <property type="entry name" value="Tetratricopeptide repeat domain"/>
    <property type="match status" value="1"/>
</dbReference>
<dbReference type="GO" id="GO:0009451">
    <property type="term" value="P:RNA modification"/>
    <property type="evidence" value="ECO:0007669"/>
    <property type="project" value="InterPro"/>
</dbReference>
<dbReference type="PANTHER" id="PTHR47926">
    <property type="entry name" value="PENTATRICOPEPTIDE REPEAT-CONTAINING PROTEIN"/>
    <property type="match status" value="1"/>
</dbReference>
<dbReference type="InterPro" id="IPR011990">
    <property type="entry name" value="TPR-like_helical_dom_sf"/>
</dbReference>
<feature type="non-terminal residue" evidence="1">
    <location>
        <position position="158"/>
    </location>
</feature>
<protein>
    <recommendedName>
        <fullName evidence="3">Pentatricopeptide repeat</fullName>
    </recommendedName>
</protein>
<dbReference type="Proteomes" id="UP000237000">
    <property type="component" value="Unassembled WGS sequence"/>
</dbReference>